<keyword evidence="7" id="KW-0399">Innate immunity</keyword>
<dbReference type="Proteomes" id="UP000824219">
    <property type="component" value="Linkage Group LG05"/>
</dbReference>
<dbReference type="GO" id="GO:0045087">
    <property type="term" value="P:innate immune response"/>
    <property type="evidence" value="ECO:0007669"/>
    <property type="project" value="UniProtKB-UniRule"/>
</dbReference>
<dbReference type="InterPro" id="IPR017942">
    <property type="entry name" value="Lipid-bd_serum_glycop_N"/>
</dbReference>
<dbReference type="FunFam" id="3.15.20.10:FF:000001">
    <property type="entry name" value="Phospholipid transfer protein"/>
    <property type="match status" value="1"/>
</dbReference>
<evidence type="ECO:0000313" key="11">
    <source>
        <dbReference type="Proteomes" id="UP000824219"/>
    </source>
</evidence>
<evidence type="ECO:0000256" key="7">
    <source>
        <dbReference type="RuleBase" id="RU369039"/>
    </source>
</evidence>
<dbReference type="OrthoDB" id="9938407at2759"/>
<dbReference type="InterPro" id="IPR030675">
    <property type="entry name" value="BPI/LBP"/>
</dbReference>
<comment type="caution">
    <text evidence="10">The sequence shown here is derived from an EMBL/GenBank/DDBJ whole genome shotgun (WGS) entry which is preliminary data.</text>
</comment>
<dbReference type="SMART" id="SM00329">
    <property type="entry name" value="BPI2"/>
    <property type="match status" value="1"/>
</dbReference>
<dbReference type="AlphaFoldDB" id="A0A9D3P3F0"/>
<comment type="function">
    <text evidence="7">The cytotoxic action of BPI is limited to many species of Gram-negative bacteria; this specificity may be explained by a strong affinity of the very basic N-terminal half for the negatively charged lipopolysaccharides that are unique to the Gram-negative bacterial outer envelope.</text>
</comment>
<sequence>MQVQQFSNQGQDVKGLQKVSHWVTDWLQGDLSTITLPEIKGSISIFVGSIHYSLHDMTIVRCDLPEPSVSFSEGTGLSFQLQGLSLAITGQWNTYFGIIHDGGWFDMALFTINLNTLLEFENTEEHLSITTAMCNADVGGVQINFHGGASFLFRSFVKKFSGYIKTMIQQRICPQFQKGIENIDKYLAANDVIKFDSYVYLNLSLTDSPVVFDNGFELNVKGEFYSIKSPSEPPFSPHNFKLPWEANYMLSVGVSEFCINSAAYAYLKSGVLSINITDGMIPKASPIHLNTSQFGSLVPQLPKKYPDMEMEVVLYATDTPLISFNQTVINVELSAAAKFSAIKSPTHLIPLFTLDMHYSFSAKVYTDGQLLKGVLEMKNLTVQLGSTEIEKFDTAPFENLMKTVMNSFVLPKINAQLKEGLPLPSVKGFSLNKSVMTIENGFLFLAADITSPF</sequence>
<proteinExistence type="inferred from homology"/>
<feature type="domain" description="Lipid-binding serum glycoprotein N-terminal" evidence="8">
    <location>
        <begin position="10"/>
        <end position="229"/>
    </location>
</feature>
<keyword evidence="3 7" id="KW-0964">Secreted</keyword>
<dbReference type="SMART" id="SM00328">
    <property type="entry name" value="BPI1"/>
    <property type="match status" value="1"/>
</dbReference>
<comment type="similarity">
    <text evidence="2">Belongs to the BPI/LBP/Plunc superfamily. BPI/LBP family.</text>
</comment>
<evidence type="ECO:0000256" key="6">
    <source>
        <dbReference type="PIRSR" id="PIRSR002417-50"/>
    </source>
</evidence>
<gene>
    <name evidence="10" type="ORF">KOW79_004099</name>
</gene>
<reference evidence="10 11" key="1">
    <citation type="submission" date="2021-06" db="EMBL/GenBank/DDBJ databases">
        <title>Chromosome-level genome assembly of the red-tail catfish (Hemibagrus wyckioides).</title>
        <authorList>
            <person name="Shao F."/>
        </authorList>
    </citation>
    <scope>NUCLEOTIDE SEQUENCE [LARGE SCALE GENOMIC DNA]</scope>
    <source>
        <strain evidence="10">EC202008001</strain>
        <tissue evidence="10">Blood</tissue>
    </source>
</reference>
<dbReference type="SUPFAM" id="SSF55394">
    <property type="entry name" value="Bactericidal permeability-increasing protein, BPI"/>
    <property type="match status" value="2"/>
</dbReference>
<dbReference type="EMBL" id="JAHKSW010000005">
    <property type="protein sequence ID" value="KAG7332265.1"/>
    <property type="molecule type" value="Genomic_DNA"/>
</dbReference>
<dbReference type="InterPro" id="IPR017943">
    <property type="entry name" value="Bactericidal_perm-incr_a/b_dom"/>
</dbReference>
<dbReference type="PANTHER" id="PTHR10504:SF132">
    <property type="entry name" value="BACTERICIDAL PERMEABILITY-INCREASING PROTEIN"/>
    <property type="match status" value="1"/>
</dbReference>
<evidence type="ECO:0000313" key="10">
    <source>
        <dbReference type="EMBL" id="KAG7332265.1"/>
    </source>
</evidence>
<comment type="domain">
    <text evidence="7">The N- and C-terminal barrels adopt an identical fold despite having only 13% of conserved residues.</text>
</comment>
<comment type="subcellular location">
    <subcellularLocation>
        <location evidence="1 7">Secreted</location>
    </subcellularLocation>
</comment>
<evidence type="ECO:0000256" key="5">
    <source>
        <dbReference type="ARBA" id="ARBA00023180"/>
    </source>
</evidence>
<dbReference type="PANTHER" id="PTHR10504">
    <property type="entry name" value="BACTERICIDAL PERMEABILITY-INCREASING BPI PROTEIN-RELATED"/>
    <property type="match status" value="1"/>
</dbReference>
<feature type="disulfide bond" evidence="6">
    <location>
        <begin position="134"/>
        <end position="173"/>
    </location>
</feature>
<evidence type="ECO:0000259" key="9">
    <source>
        <dbReference type="SMART" id="SM00329"/>
    </source>
</evidence>
<keyword evidence="7" id="KW-0044">Antibiotic</keyword>
<keyword evidence="7" id="KW-0929">Antimicrobial</keyword>
<dbReference type="Pfam" id="PF02886">
    <property type="entry name" value="LBP_BPI_CETP_C"/>
    <property type="match status" value="1"/>
</dbReference>
<dbReference type="Gene3D" id="3.15.10.10">
    <property type="entry name" value="Bactericidal permeability-increasing protein, domain 1"/>
    <property type="match status" value="1"/>
</dbReference>
<keyword evidence="7" id="KW-0732">Signal</keyword>
<evidence type="ECO:0000256" key="4">
    <source>
        <dbReference type="ARBA" id="ARBA00023157"/>
    </source>
</evidence>
<organism evidence="10 11">
    <name type="scientific">Hemibagrus wyckioides</name>
    <dbReference type="NCBI Taxonomy" id="337641"/>
    <lineage>
        <taxon>Eukaryota</taxon>
        <taxon>Metazoa</taxon>
        <taxon>Chordata</taxon>
        <taxon>Craniata</taxon>
        <taxon>Vertebrata</taxon>
        <taxon>Euteleostomi</taxon>
        <taxon>Actinopterygii</taxon>
        <taxon>Neopterygii</taxon>
        <taxon>Teleostei</taxon>
        <taxon>Ostariophysi</taxon>
        <taxon>Siluriformes</taxon>
        <taxon>Bagridae</taxon>
        <taxon>Hemibagrus</taxon>
    </lineage>
</organism>
<comment type="subunit">
    <text evidence="7">Monomer. Homodimer; disulfide-linked.</text>
</comment>
<evidence type="ECO:0000259" key="8">
    <source>
        <dbReference type="SMART" id="SM00328"/>
    </source>
</evidence>
<evidence type="ECO:0000256" key="2">
    <source>
        <dbReference type="ARBA" id="ARBA00007292"/>
    </source>
</evidence>
<accession>A0A9D3P3F0</accession>
<keyword evidence="7" id="KW-0391">Immunity</keyword>
<dbReference type="GO" id="GO:0005615">
    <property type="term" value="C:extracellular space"/>
    <property type="evidence" value="ECO:0007669"/>
    <property type="project" value="UniProtKB-UniRule"/>
</dbReference>
<feature type="domain" description="Lipid-binding serum glycoprotein C-terminal" evidence="9">
    <location>
        <begin position="244"/>
        <end position="447"/>
    </location>
</feature>
<protein>
    <recommendedName>
        <fullName evidence="7">Bactericidal permeability-increasing protein</fullName>
        <shortName evidence="7">BPI</shortName>
    </recommendedName>
</protein>
<comment type="domain">
    <text evidence="7">The N-terminal region may be exposed to the interior of the granule, whereas the C-terminal portion may be embedded in the membrane. During phagocytosis and degranulation, proteases may be released and activated and cleave BPI at the junction of the N- and C-terminal portions of the molecule, providing controlled release of the N-terminal antibacterial fragment when bacteria are ingested.</text>
</comment>
<evidence type="ECO:0000256" key="1">
    <source>
        <dbReference type="ARBA" id="ARBA00004613"/>
    </source>
</evidence>
<dbReference type="Pfam" id="PF01273">
    <property type="entry name" value="LBP_BPI_CETP"/>
    <property type="match status" value="1"/>
</dbReference>
<dbReference type="InterPro" id="IPR001124">
    <property type="entry name" value="Lipid-bd_serum_glycop_C"/>
</dbReference>
<dbReference type="GO" id="GO:0008289">
    <property type="term" value="F:lipid binding"/>
    <property type="evidence" value="ECO:0007669"/>
    <property type="project" value="InterPro"/>
</dbReference>
<name>A0A9D3P3F0_9TELE</name>
<dbReference type="FunFam" id="3.15.10.10:FF:000001">
    <property type="entry name" value="phospholipid transfer protein-like"/>
    <property type="match status" value="1"/>
</dbReference>
<evidence type="ECO:0000256" key="3">
    <source>
        <dbReference type="ARBA" id="ARBA00022525"/>
    </source>
</evidence>
<dbReference type="PIRSF" id="PIRSF002417">
    <property type="entry name" value="Lipid_binding_protein"/>
    <property type="match status" value="1"/>
</dbReference>
<keyword evidence="4 6" id="KW-1015">Disulfide bond</keyword>
<keyword evidence="11" id="KW-1185">Reference proteome</keyword>
<dbReference type="InterPro" id="IPR032942">
    <property type="entry name" value="BPI/LBP/Plunc"/>
</dbReference>
<keyword evidence="5 7" id="KW-0325">Glycoprotein</keyword>
<dbReference type="GO" id="GO:0050829">
    <property type="term" value="P:defense response to Gram-negative bacterium"/>
    <property type="evidence" value="ECO:0007669"/>
    <property type="project" value="UniProtKB-UniRule"/>
</dbReference>
<dbReference type="Gene3D" id="3.15.20.10">
    <property type="entry name" value="Bactericidal permeability-increasing protein, domain 2"/>
    <property type="match status" value="1"/>
</dbReference>